<reference evidence="6 7" key="1">
    <citation type="submission" date="2020-06" db="EMBL/GenBank/DDBJ databases">
        <authorList>
            <person name="Li R."/>
            <person name="Bekaert M."/>
        </authorList>
    </citation>
    <scope>NUCLEOTIDE SEQUENCE [LARGE SCALE GENOMIC DNA]</scope>
    <source>
        <strain evidence="7">wild</strain>
    </source>
</reference>
<evidence type="ECO:0000256" key="5">
    <source>
        <dbReference type="ARBA" id="ARBA00038039"/>
    </source>
</evidence>
<accession>A0A6J7ZVH0</accession>
<dbReference type="Pfam" id="PF04193">
    <property type="entry name" value="PQ-loop"/>
    <property type="match status" value="1"/>
</dbReference>
<keyword evidence="3" id="KW-1133">Transmembrane helix</keyword>
<comment type="similarity">
    <text evidence="5">Belongs to the laat-1 family.</text>
</comment>
<evidence type="ECO:0000313" key="7">
    <source>
        <dbReference type="Proteomes" id="UP000507470"/>
    </source>
</evidence>
<proteinExistence type="inferred from homology"/>
<comment type="subcellular location">
    <subcellularLocation>
        <location evidence="1">Membrane</location>
        <topology evidence="1">Multi-pass membrane protein</topology>
    </subcellularLocation>
</comment>
<dbReference type="Gene3D" id="1.20.1280.290">
    <property type="match status" value="1"/>
</dbReference>
<keyword evidence="4" id="KW-0472">Membrane</keyword>
<dbReference type="GO" id="GO:0016020">
    <property type="term" value="C:membrane"/>
    <property type="evidence" value="ECO:0007669"/>
    <property type="project" value="UniProtKB-SubCell"/>
</dbReference>
<dbReference type="AlphaFoldDB" id="A0A6J7ZVH0"/>
<evidence type="ECO:0000256" key="1">
    <source>
        <dbReference type="ARBA" id="ARBA00004141"/>
    </source>
</evidence>
<evidence type="ECO:0000313" key="6">
    <source>
        <dbReference type="EMBL" id="CAC5355549.1"/>
    </source>
</evidence>
<dbReference type="PANTHER" id="PTHR16201:SF34">
    <property type="entry name" value="LYSOSOMAL AMINO ACID TRANSPORTER 1"/>
    <property type="match status" value="1"/>
</dbReference>
<dbReference type="PANTHER" id="PTHR16201">
    <property type="entry name" value="SEVEN TRANSMEMBRANE PROTEIN 1-RELATED"/>
    <property type="match status" value="1"/>
</dbReference>
<dbReference type="Proteomes" id="UP000507470">
    <property type="component" value="Unassembled WGS sequence"/>
</dbReference>
<evidence type="ECO:0000256" key="3">
    <source>
        <dbReference type="ARBA" id="ARBA00022989"/>
    </source>
</evidence>
<evidence type="ECO:0000256" key="4">
    <source>
        <dbReference type="ARBA" id="ARBA00023136"/>
    </source>
</evidence>
<keyword evidence="7" id="KW-1185">Reference proteome</keyword>
<dbReference type="InterPro" id="IPR006603">
    <property type="entry name" value="PQ-loop_rpt"/>
</dbReference>
<protein>
    <submittedName>
        <fullName evidence="6">PQLC2</fullName>
    </submittedName>
</protein>
<dbReference type="InterPro" id="IPR051415">
    <property type="entry name" value="LAAT-1"/>
</dbReference>
<dbReference type="EMBL" id="CACVKT020000058">
    <property type="protein sequence ID" value="CAC5355549.1"/>
    <property type="molecule type" value="Genomic_DNA"/>
</dbReference>
<sequence>MEKAFDYQNVHLHSCHWKALLKMPHLYPWLLGGHHYDTIHNLTKGNCSDGVQWLYVLLGDCVTNSNEYASDIFGLLSIALWVFVSTPQMVSNCRNIQGVAGISVFLITQWTLGDTTNLIGSILTSQMPLQVCMMDPNVDCITQNNNQLQS</sequence>
<name>A0A6J7ZVH0_MYTCO</name>
<evidence type="ECO:0000256" key="2">
    <source>
        <dbReference type="ARBA" id="ARBA00022692"/>
    </source>
</evidence>
<keyword evidence="2" id="KW-0812">Transmembrane</keyword>
<dbReference type="OrthoDB" id="8048523at2759"/>
<gene>
    <name evidence="6" type="ORF">MCOR_220</name>
</gene>
<organism evidence="6 7">
    <name type="scientific">Mytilus coruscus</name>
    <name type="common">Sea mussel</name>
    <dbReference type="NCBI Taxonomy" id="42192"/>
    <lineage>
        <taxon>Eukaryota</taxon>
        <taxon>Metazoa</taxon>
        <taxon>Spiralia</taxon>
        <taxon>Lophotrochozoa</taxon>
        <taxon>Mollusca</taxon>
        <taxon>Bivalvia</taxon>
        <taxon>Autobranchia</taxon>
        <taxon>Pteriomorphia</taxon>
        <taxon>Mytilida</taxon>
        <taxon>Mytiloidea</taxon>
        <taxon>Mytilidae</taxon>
        <taxon>Mytilinae</taxon>
        <taxon>Mytilus</taxon>
    </lineage>
</organism>
<dbReference type="GO" id="GO:0015174">
    <property type="term" value="F:basic amino acid transmembrane transporter activity"/>
    <property type="evidence" value="ECO:0007669"/>
    <property type="project" value="TreeGrafter"/>
</dbReference>